<evidence type="ECO:0000313" key="2">
    <source>
        <dbReference type="EMBL" id="SNR14558.1"/>
    </source>
</evidence>
<dbReference type="Proteomes" id="UP000215214">
    <property type="component" value="Chromosome TJEJU"/>
</dbReference>
<feature type="chain" id="PRO_5012602023" description="Outer membrane protein beta-barrel domain-containing protein" evidence="1">
    <location>
        <begin position="23"/>
        <end position="809"/>
    </location>
</feature>
<reference evidence="2 3" key="1">
    <citation type="submission" date="2017-07" db="EMBL/GenBank/DDBJ databases">
        <authorList>
            <person name="Sun Z.S."/>
            <person name="Albrecht U."/>
            <person name="Echele G."/>
            <person name="Lee C.C."/>
        </authorList>
    </citation>
    <scope>NUCLEOTIDE SEQUENCE [LARGE SCALE GENOMIC DNA]</scope>
    <source>
        <strain evidence="3">type strain: KCTC 22618</strain>
    </source>
</reference>
<gene>
    <name evidence="2" type="ORF">TJEJU_0787</name>
</gene>
<feature type="signal peptide" evidence="1">
    <location>
        <begin position="1"/>
        <end position="22"/>
    </location>
</feature>
<keyword evidence="1" id="KW-0732">Signal</keyword>
<sequence>MKRVVSSIVVFILFVFAQRVDAQNLDIEGITKSTKLKVNGNINANAIYYNSNTRNARIPFTYFVQGTINLNWLTFNVPFTYSYSNQGENFDYQLPFNFNRLSLHPRYKWIQAHIGDVTMNFSPYTLSGHQFTGGGVELTPNFPLKFSAMYGRLLRATEDDGNEQTLPAYKRVGYGAKLSWEKPRYKLGLIGFYAKDNINSILPIPEERNIRPKENLVISLSGETTIARKYIIRAEYASTAITQDLRADKSTISPNNLAGLFFNNRTSTEFYNALRAGIDLNLGAMKVGLGYERIDPNYETLGAYYFNNDFENITLNLARTLFNNKVNISFNLGYQRDNLNNQKTQSLGRTVGSVNATYQVTDAITLTGMYSNFTSFTNQNLNQFDDINDNDLTDEEQEALNYRQLSQNANANLNWVLSKKKNSTQTVNLNYSLASSANEENGIIRVGQANNFHNGNAVYTIGFPQNSLTVSSSVNYSYNDIGRDNSNAWGTSLNLNKLFFKNKLNTTLGAAYNNSINKEIKTGVLNFRASAGTVLAKKHNISLNAIQLFRNTTNVSDLSELTLTFNYSYAFDVSKPKIEFNRTPREKKVKTPKIKKEKVFKFSYRKHTFEGKHENITREIKTLVEQEEFKTVKGLKQVLNDLELLAIDMKEHENGSNKKYKKTAINYLDLLYKYKDFSDTYHDIAFKSLQKLYTQAVALDERVKQDYIRLRNLVNAEKQMGNFVLESDEKDLLAREKKYKAHTWMQEQLVSLTYEDVINDKGLLKEFKEKYLDKVFSMIMNKKSEKEIEDYFSLKYAKFYHDNAPVNKK</sequence>
<dbReference type="EMBL" id="LT899436">
    <property type="protein sequence ID" value="SNR14558.1"/>
    <property type="molecule type" value="Genomic_DNA"/>
</dbReference>
<evidence type="ECO:0008006" key="4">
    <source>
        <dbReference type="Google" id="ProtNLM"/>
    </source>
</evidence>
<protein>
    <recommendedName>
        <fullName evidence="4">Outer membrane protein beta-barrel domain-containing protein</fullName>
    </recommendedName>
</protein>
<dbReference type="OrthoDB" id="1091532at2"/>
<dbReference type="RefSeq" id="WP_157730080.1">
    <property type="nucleotide sequence ID" value="NZ_LT899436.1"/>
</dbReference>
<evidence type="ECO:0000313" key="3">
    <source>
        <dbReference type="Proteomes" id="UP000215214"/>
    </source>
</evidence>
<keyword evidence="3" id="KW-1185">Reference proteome</keyword>
<evidence type="ECO:0000256" key="1">
    <source>
        <dbReference type="SAM" id="SignalP"/>
    </source>
</evidence>
<organism evidence="2 3">
    <name type="scientific">Tenacibaculum jejuense</name>
    <dbReference type="NCBI Taxonomy" id="584609"/>
    <lineage>
        <taxon>Bacteria</taxon>
        <taxon>Pseudomonadati</taxon>
        <taxon>Bacteroidota</taxon>
        <taxon>Flavobacteriia</taxon>
        <taxon>Flavobacteriales</taxon>
        <taxon>Flavobacteriaceae</taxon>
        <taxon>Tenacibaculum</taxon>
    </lineage>
</organism>
<accession>A0A238U7I4</accession>
<name>A0A238U7I4_9FLAO</name>
<proteinExistence type="predicted"/>
<dbReference type="KEGG" id="tje:TJEJU_0787"/>
<dbReference type="AlphaFoldDB" id="A0A238U7I4"/>